<dbReference type="Gene3D" id="3.40.50.720">
    <property type="entry name" value="NAD(P)-binding Rossmann-like Domain"/>
    <property type="match status" value="1"/>
</dbReference>
<proteinExistence type="predicted"/>
<evidence type="ECO:0000313" key="4">
    <source>
        <dbReference type="EMBL" id="KAK3284593.1"/>
    </source>
</evidence>
<dbReference type="Proteomes" id="UP001190700">
    <property type="component" value="Unassembled WGS sequence"/>
</dbReference>
<dbReference type="GO" id="GO:0005737">
    <property type="term" value="C:cytoplasm"/>
    <property type="evidence" value="ECO:0007669"/>
    <property type="project" value="TreeGrafter"/>
</dbReference>
<gene>
    <name evidence="4" type="ORF">CYMTET_7762</name>
</gene>
<dbReference type="GO" id="GO:0016491">
    <property type="term" value="F:oxidoreductase activity"/>
    <property type="evidence" value="ECO:0007669"/>
    <property type="project" value="UniProtKB-KW"/>
</dbReference>
<feature type="compositionally biased region" description="Polar residues" evidence="2">
    <location>
        <begin position="49"/>
        <end position="60"/>
    </location>
</feature>
<dbReference type="InterPro" id="IPR000683">
    <property type="entry name" value="Gfo/Idh/MocA-like_OxRdtase_N"/>
</dbReference>
<evidence type="ECO:0000256" key="1">
    <source>
        <dbReference type="ARBA" id="ARBA00023002"/>
    </source>
</evidence>
<dbReference type="GO" id="GO:0000166">
    <property type="term" value="F:nucleotide binding"/>
    <property type="evidence" value="ECO:0007669"/>
    <property type="project" value="InterPro"/>
</dbReference>
<dbReference type="AlphaFoldDB" id="A0AAE0GUV0"/>
<dbReference type="PANTHER" id="PTHR42840">
    <property type="entry name" value="NAD(P)-BINDING ROSSMANN-FOLD SUPERFAMILY PROTEIN-RELATED"/>
    <property type="match status" value="1"/>
</dbReference>
<dbReference type="SUPFAM" id="SSF51735">
    <property type="entry name" value="NAD(P)-binding Rossmann-fold domains"/>
    <property type="match status" value="1"/>
</dbReference>
<organism evidence="4 5">
    <name type="scientific">Cymbomonas tetramitiformis</name>
    <dbReference type="NCBI Taxonomy" id="36881"/>
    <lineage>
        <taxon>Eukaryota</taxon>
        <taxon>Viridiplantae</taxon>
        <taxon>Chlorophyta</taxon>
        <taxon>Pyramimonadophyceae</taxon>
        <taxon>Pyramimonadales</taxon>
        <taxon>Pyramimonadaceae</taxon>
        <taxon>Cymbomonas</taxon>
    </lineage>
</organism>
<name>A0AAE0GUV0_9CHLO</name>
<dbReference type="Pfam" id="PF01408">
    <property type="entry name" value="GFO_IDH_MocA"/>
    <property type="match status" value="1"/>
</dbReference>
<keyword evidence="1" id="KW-0560">Oxidoreductase</keyword>
<evidence type="ECO:0000256" key="2">
    <source>
        <dbReference type="SAM" id="MobiDB-lite"/>
    </source>
</evidence>
<feature type="region of interest" description="Disordered" evidence="2">
    <location>
        <begin position="49"/>
        <end position="69"/>
    </location>
</feature>
<evidence type="ECO:0000313" key="5">
    <source>
        <dbReference type="Proteomes" id="UP001190700"/>
    </source>
</evidence>
<comment type="caution">
    <text evidence="4">The sequence shown here is derived from an EMBL/GenBank/DDBJ whole genome shotgun (WGS) entry which is preliminary data.</text>
</comment>
<protein>
    <recommendedName>
        <fullName evidence="3">Gfo/Idh/MocA-like oxidoreductase N-terminal domain-containing protein</fullName>
    </recommendedName>
</protein>
<reference evidence="4 5" key="1">
    <citation type="journal article" date="2015" name="Genome Biol. Evol.">
        <title>Comparative Genomics of a Bacterivorous Green Alga Reveals Evolutionary Causalities and Consequences of Phago-Mixotrophic Mode of Nutrition.</title>
        <authorList>
            <person name="Burns J.A."/>
            <person name="Paasch A."/>
            <person name="Narechania A."/>
            <person name="Kim E."/>
        </authorList>
    </citation>
    <scope>NUCLEOTIDE SEQUENCE [LARGE SCALE GENOMIC DNA]</scope>
    <source>
        <strain evidence="4 5">PLY_AMNH</strain>
    </source>
</reference>
<evidence type="ECO:0000259" key="3">
    <source>
        <dbReference type="Pfam" id="PF01408"/>
    </source>
</evidence>
<dbReference type="InterPro" id="IPR036291">
    <property type="entry name" value="NAD(P)-bd_dom_sf"/>
</dbReference>
<dbReference type="GO" id="GO:0006740">
    <property type="term" value="P:NADPH regeneration"/>
    <property type="evidence" value="ECO:0007669"/>
    <property type="project" value="TreeGrafter"/>
</dbReference>
<keyword evidence="5" id="KW-1185">Reference proteome</keyword>
<accession>A0AAE0GUV0</accession>
<feature type="domain" description="Gfo/Idh/MocA-like oxidoreductase N-terminal" evidence="3">
    <location>
        <begin position="147"/>
        <end position="229"/>
    </location>
</feature>
<sequence>MSLRVIGLRKRSCYRHRAGQFSRVPITQRAFTGSALQALEAAKGSASSFQRSKCGNTSSPPDFPQAYPDLKRPADPRVTTAGGNVDGMVDFLVVGCGAPARSMGWYHARQILDGEVPGARLSHVVEPWFLAGGRDSEPGTAFLTFKAEAEARGTAFHSSVADLQNAEISRNSCAIIASRTADNPQLFHAVIDAGVKYIYLEKPGAPTVAELENMAVYAEANAVQVFMGYNKNVSKYTRQALQAEKKHPEAITTYMHNNTFTTETLPECFERNCEGILKNMAVHELCLLVTYYGLSSSRLEKYEFEDDHTSCQTLGDVTDFDKIGIVLQTASGKVVRVRADRCGGESAWASLEVDGTEKVRFTTPDDELTEAILERQSRHPGYVPYFYVNHDDYVYLKSAVSSHILSGHEGTGPEGVATIDVAIETLKLAEFLTQKALAKYSPKGTTSSL</sequence>
<dbReference type="PANTHER" id="PTHR42840:SF3">
    <property type="entry name" value="BINDING ROSSMANN FOLD OXIDOREDUCTASE, PUTATIVE (AFU_ORTHOLOGUE AFUA_2G10240)-RELATED"/>
    <property type="match status" value="1"/>
</dbReference>
<dbReference type="EMBL" id="LGRX02002232">
    <property type="protein sequence ID" value="KAK3284593.1"/>
    <property type="molecule type" value="Genomic_DNA"/>
</dbReference>